<comment type="caution">
    <text evidence="6">The sequence shown here is derived from an EMBL/GenBank/DDBJ whole genome shotgun (WGS) entry which is preliminary data.</text>
</comment>
<sequence>MLHKTRGIVFKTTDYSESSVVVQVFTEKFGLQSYLINGARKPRAKIRMNMIQPLHLLDMVVYHKLNGGIQRVSELRNVPLFESLPYDLTKSSLALFLNEVLYKVVKHHHEDLPLFEFIFHSIALLDRMETGLNNFHLWFLSHLSRYLGFYPERTNERVSAYFDLRNGVFTNVPPGHVHFLHGSLVKKFTELLETKIDSLHVLRINNTERRELLSRILDYYRLHVDNFSEIRSHKIIEEVLSP</sequence>
<dbReference type="GO" id="GO:0043590">
    <property type="term" value="C:bacterial nucleoid"/>
    <property type="evidence" value="ECO:0007669"/>
    <property type="project" value="TreeGrafter"/>
</dbReference>
<dbReference type="OrthoDB" id="9789152at2"/>
<dbReference type="EMBL" id="PVTH01000013">
    <property type="protein sequence ID" value="PRY48889.1"/>
    <property type="molecule type" value="Genomic_DNA"/>
</dbReference>
<keyword evidence="3 4" id="KW-0234">DNA repair</keyword>
<dbReference type="PANTHER" id="PTHR33991">
    <property type="entry name" value="DNA REPAIR PROTEIN RECO"/>
    <property type="match status" value="1"/>
</dbReference>
<accession>A0A2T0TT98</accession>
<dbReference type="GO" id="GO:0006310">
    <property type="term" value="P:DNA recombination"/>
    <property type="evidence" value="ECO:0007669"/>
    <property type="project" value="UniProtKB-UniRule"/>
</dbReference>
<dbReference type="Pfam" id="PF11967">
    <property type="entry name" value="RecO_N"/>
    <property type="match status" value="1"/>
</dbReference>
<dbReference type="InterPro" id="IPR022572">
    <property type="entry name" value="DNA_rep/recomb_RecO_N"/>
</dbReference>
<evidence type="ECO:0000256" key="1">
    <source>
        <dbReference type="ARBA" id="ARBA00022763"/>
    </source>
</evidence>
<dbReference type="InterPro" id="IPR037278">
    <property type="entry name" value="ARFGAP/RecO"/>
</dbReference>
<dbReference type="HAMAP" id="MF_00201">
    <property type="entry name" value="RecO"/>
    <property type="match status" value="1"/>
</dbReference>
<dbReference type="InterPro" id="IPR003717">
    <property type="entry name" value="RecO"/>
</dbReference>
<comment type="function">
    <text evidence="4">Involved in DNA repair and RecF pathway recombination.</text>
</comment>
<comment type="similarity">
    <text evidence="4">Belongs to the RecO family.</text>
</comment>
<evidence type="ECO:0000259" key="5">
    <source>
        <dbReference type="Pfam" id="PF11967"/>
    </source>
</evidence>
<dbReference type="Gene3D" id="2.40.50.140">
    <property type="entry name" value="Nucleic acid-binding proteins"/>
    <property type="match status" value="1"/>
</dbReference>
<name>A0A2T0TT98_9SPHI</name>
<dbReference type="GO" id="GO:0006302">
    <property type="term" value="P:double-strand break repair"/>
    <property type="evidence" value="ECO:0007669"/>
    <property type="project" value="TreeGrafter"/>
</dbReference>
<evidence type="ECO:0000256" key="3">
    <source>
        <dbReference type="ARBA" id="ARBA00023204"/>
    </source>
</evidence>
<feature type="domain" description="DNA replication/recombination mediator RecO N-terminal" evidence="5">
    <location>
        <begin position="1"/>
        <end position="76"/>
    </location>
</feature>
<dbReference type="SUPFAM" id="SSF57863">
    <property type="entry name" value="ArfGap/RecO-like zinc finger"/>
    <property type="match status" value="1"/>
</dbReference>
<dbReference type="InterPro" id="IPR012340">
    <property type="entry name" value="NA-bd_OB-fold"/>
</dbReference>
<dbReference type="Proteomes" id="UP000238034">
    <property type="component" value="Unassembled WGS sequence"/>
</dbReference>
<dbReference type="PANTHER" id="PTHR33991:SF1">
    <property type="entry name" value="DNA REPAIR PROTEIN RECO"/>
    <property type="match status" value="1"/>
</dbReference>
<dbReference type="RefSeq" id="WP_106295279.1">
    <property type="nucleotide sequence ID" value="NZ_PVTH01000013.1"/>
</dbReference>
<evidence type="ECO:0000256" key="4">
    <source>
        <dbReference type="HAMAP-Rule" id="MF_00201"/>
    </source>
</evidence>
<keyword evidence="1 4" id="KW-0227">DNA damage</keyword>
<dbReference type="SUPFAM" id="SSF50249">
    <property type="entry name" value="Nucleic acid-binding proteins"/>
    <property type="match status" value="1"/>
</dbReference>
<proteinExistence type="inferred from homology"/>
<evidence type="ECO:0000313" key="7">
    <source>
        <dbReference type="Proteomes" id="UP000238034"/>
    </source>
</evidence>
<organism evidence="6 7">
    <name type="scientific">Arcticibacter pallidicorallinus</name>
    <dbReference type="NCBI Taxonomy" id="1259464"/>
    <lineage>
        <taxon>Bacteria</taxon>
        <taxon>Pseudomonadati</taxon>
        <taxon>Bacteroidota</taxon>
        <taxon>Sphingobacteriia</taxon>
        <taxon>Sphingobacteriales</taxon>
        <taxon>Sphingobacteriaceae</taxon>
        <taxon>Arcticibacter</taxon>
    </lineage>
</organism>
<gene>
    <name evidence="4" type="primary">recO</name>
    <name evidence="6" type="ORF">B0I27_11372</name>
</gene>
<evidence type="ECO:0000256" key="2">
    <source>
        <dbReference type="ARBA" id="ARBA00023172"/>
    </source>
</evidence>
<dbReference type="AlphaFoldDB" id="A0A2T0TT98"/>
<dbReference type="Pfam" id="PF02565">
    <property type="entry name" value="RecO_C"/>
    <property type="match status" value="1"/>
</dbReference>
<dbReference type="NCBIfam" id="TIGR00613">
    <property type="entry name" value="reco"/>
    <property type="match status" value="1"/>
</dbReference>
<keyword evidence="7" id="KW-1185">Reference proteome</keyword>
<evidence type="ECO:0000313" key="6">
    <source>
        <dbReference type="EMBL" id="PRY48889.1"/>
    </source>
</evidence>
<keyword evidence="2 4" id="KW-0233">DNA recombination</keyword>
<reference evidence="6 7" key="1">
    <citation type="submission" date="2018-03" db="EMBL/GenBank/DDBJ databases">
        <title>Genomic Encyclopedia of Type Strains, Phase III (KMG-III): the genomes of soil and plant-associated and newly described type strains.</title>
        <authorList>
            <person name="Whitman W."/>
        </authorList>
    </citation>
    <scope>NUCLEOTIDE SEQUENCE [LARGE SCALE GENOMIC DNA]</scope>
    <source>
        <strain evidence="6 7">CGMCC 1.9313</strain>
    </source>
</reference>
<protein>
    <recommendedName>
        <fullName evidence="4">DNA repair protein RecO</fullName>
    </recommendedName>
    <alternativeName>
        <fullName evidence="4">Recombination protein O</fullName>
    </alternativeName>
</protein>